<dbReference type="PROSITE" id="PS00041">
    <property type="entry name" value="HTH_ARAC_FAMILY_1"/>
    <property type="match status" value="1"/>
</dbReference>
<dbReference type="GO" id="GO:0003700">
    <property type="term" value="F:DNA-binding transcription factor activity"/>
    <property type="evidence" value="ECO:0007669"/>
    <property type="project" value="InterPro"/>
</dbReference>
<name>A0A1M5GWB8_9BRAD</name>
<dbReference type="InterPro" id="IPR020449">
    <property type="entry name" value="Tscrpt_reg_AraC-type_HTH"/>
</dbReference>
<dbReference type="PANTHER" id="PTHR46796:SF14">
    <property type="entry name" value="TRANSCRIPTIONAL REGULATORY PROTEIN"/>
    <property type="match status" value="1"/>
</dbReference>
<organism evidence="5 6">
    <name type="scientific">Bradyrhizobium erythrophlei</name>
    <dbReference type="NCBI Taxonomy" id="1437360"/>
    <lineage>
        <taxon>Bacteria</taxon>
        <taxon>Pseudomonadati</taxon>
        <taxon>Pseudomonadota</taxon>
        <taxon>Alphaproteobacteria</taxon>
        <taxon>Hyphomicrobiales</taxon>
        <taxon>Nitrobacteraceae</taxon>
        <taxon>Bradyrhizobium</taxon>
    </lineage>
</organism>
<dbReference type="SUPFAM" id="SSF46689">
    <property type="entry name" value="Homeodomain-like"/>
    <property type="match status" value="2"/>
</dbReference>
<evidence type="ECO:0000256" key="1">
    <source>
        <dbReference type="ARBA" id="ARBA00023015"/>
    </source>
</evidence>
<evidence type="ECO:0000256" key="3">
    <source>
        <dbReference type="ARBA" id="ARBA00023163"/>
    </source>
</evidence>
<gene>
    <name evidence="5" type="ORF">SAMN05444169_0420</name>
</gene>
<dbReference type="AlphaFoldDB" id="A0A1M5GWB8"/>
<keyword evidence="3" id="KW-0804">Transcription</keyword>
<accession>A0A1M5GWB8</accession>
<keyword evidence="2 5" id="KW-0238">DNA-binding</keyword>
<evidence type="ECO:0000256" key="2">
    <source>
        <dbReference type="ARBA" id="ARBA00023125"/>
    </source>
</evidence>
<dbReference type="InterPro" id="IPR018060">
    <property type="entry name" value="HTH_AraC"/>
</dbReference>
<dbReference type="PANTHER" id="PTHR46796">
    <property type="entry name" value="HTH-TYPE TRANSCRIPTIONAL ACTIVATOR RHAS-RELATED"/>
    <property type="match status" value="1"/>
</dbReference>
<feature type="domain" description="HTH araC/xylS-type" evidence="4">
    <location>
        <begin position="204"/>
        <end position="302"/>
    </location>
</feature>
<reference evidence="5 6" key="1">
    <citation type="submission" date="2016-11" db="EMBL/GenBank/DDBJ databases">
        <authorList>
            <person name="Jaros S."/>
            <person name="Januszkiewicz K."/>
            <person name="Wedrychowicz H."/>
        </authorList>
    </citation>
    <scope>NUCLEOTIDE SEQUENCE [LARGE SCALE GENOMIC DNA]</scope>
    <source>
        <strain evidence="5 6">GAS242</strain>
    </source>
</reference>
<evidence type="ECO:0000313" key="5">
    <source>
        <dbReference type="EMBL" id="SHG08010.1"/>
    </source>
</evidence>
<evidence type="ECO:0000313" key="6">
    <source>
        <dbReference type="Proteomes" id="UP000190675"/>
    </source>
</evidence>
<dbReference type="SMART" id="SM00342">
    <property type="entry name" value="HTH_ARAC"/>
    <property type="match status" value="1"/>
</dbReference>
<dbReference type="InterPro" id="IPR009057">
    <property type="entry name" value="Homeodomain-like_sf"/>
</dbReference>
<dbReference type="Gene3D" id="1.10.10.60">
    <property type="entry name" value="Homeodomain-like"/>
    <property type="match status" value="2"/>
</dbReference>
<sequence length="311" mass="34011">MPQQLLIPRDNNGTSPDRATVYERAISRPNAAGPASVTAYLDDIGESGSASRSHPFVEDRMTLAFQHLDVVLAIAARGAGEGGSAEGNASLNARCLRAESAPQEEDGVCLRVADASDSFDAARSVPAAGNPEDPVIRRLSDALAATELADDRHTGICADALRLAIVTRMLGLQSETQRAEEQTAEAGQGYAERPLRALQKWRLKRVVEYVDNHLSGRITLLDLAAVAGLSRMHFASQFRAATGFRPHEYLLRRRIQRAEELLRQSTMTLVEIALTVGFQTQAHFTTVFKRFVGDTPYQWRNANCVSARRAK</sequence>
<protein>
    <submittedName>
        <fullName evidence="5">AraC-type DNA-binding protein</fullName>
    </submittedName>
</protein>
<dbReference type="Pfam" id="PF12833">
    <property type="entry name" value="HTH_18"/>
    <property type="match status" value="1"/>
</dbReference>
<dbReference type="InterPro" id="IPR050204">
    <property type="entry name" value="AraC_XylS_family_regulators"/>
</dbReference>
<dbReference type="RefSeq" id="WP_244567803.1">
    <property type="nucleotide sequence ID" value="NZ_LT670818.1"/>
</dbReference>
<dbReference type="EMBL" id="LT670818">
    <property type="protein sequence ID" value="SHG08010.1"/>
    <property type="molecule type" value="Genomic_DNA"/>
</dbReference>
<evidence type="ECO:0000259" key="4">
    <source>
        <dbReference type="PROSITE" id="PS01124"/>
    </source>
</evidence>
<keyword evidence="1" id="KW-0805">Transcription regulation</keyword>
<dbReference type="InterPro" id="IPR018062">
    <property type="entry name" value="HTH_AraC-typ_CS"/>
</dbReference>
<dbReference type="PROSITE" id="PS01124">
    <property type="entry name" value="HTH_ARAC_FAMILY_2"/>
    <property type="match status" value="1"/>
</dbReference>
<proteinExistence type="predicted"/>
<dbReference type="Proteomes" id="UP000190675">
    <property type="component" value="Chromosome I"/>
</dbReference>
<dbReference type="GO" id="GO:0043565">
    <property type="term" value="F:sequence-specific DNA binding"/>
    <property type="evidence" value="ECO:0007669"/>
    <property type="project" value="InterPro"/>
</dbReference>
<dbReference type="PRINTS" id="PR00032">
    <property type="entry name" value="HTHARAC"/>
</dbReference>